<feature type="region of interest" description="Disordered" evidence="6">
    <location>
        <begin position="423"/>
        <end position="474"/>
    </location>
</feature>
<dbReference type="Proteomes" id="UP000247498">
    <property type="component" value="Unassembled WGS sequence"/>
</dbReference>
<feature type="compositionally biased region" description="Low complexity" evidence="6">
    <location>
        <begin position="430"/>
        <end position="440"/>
    </location>
</feature>
<comment type="subcellular location">
    <subcellularLocation>
        <location evidence="1">Membrane</location>
    </subcellularLocation>
</comment>
<dbReference type="GO" id="GO:0016020">
    <property type="term" value="C:membrane"/>
    <property type="evidence" value="ECO:0007669"/>
    <property type="project" value="UniProtKB-SubCell"/>
</dbReference>
<comment type="similarity">
    <text evidence="2">Belongs to the RUS1 family.</text>
</comment>
<evidence type="ECO:0000259" key="7">
    <source>
        <dbReference type="Pfam" id="PF04884"/>
    </source>
</evidence>
<evidence type="ECO:0000256" key="2">
    <source>
        <dbReference type="ARBA" id="ARBA00007558"/>
    </source>
</evidence>
<evidence type="ECO:0000256" key="4">
    <source>
        <dbReference type="ARBA" id="ARBA00022989"/>
    </source>
</evidence>
<dbReference type="PANTHER" id="PTHR12770:SF31">
    <property type="entry name" value="RUS FAMILY MEMBER 1"/>
    <property type="match status" value="1"/>
</dbReference>
<feature type="compositionally biased region" description="Gly residues" evidence="6">
    <location>
        <begin position="452"/>
        <end position="474"/>
    </location>
</feature>
<keyword evidence="5" id="KW-0472">Membrane</keyword>
<keyword evidence="9" id="KW-1185">Reference proteome</keyword>
<proteinExistence type="inferred from homology"/>
<dbReference type="OrthoDB" id="364779at2759"/>
<dbReference type="PANTHER" id="PTHR12770">
    <property type="entry name" value="RUS1 FAMILY PROTEIN C16ORF58"/>
    <property type="match status" value="1"/>
</dbReference>
<accession>A0A2V0NZU8</accession>
<evidence type="ECO:0000256" key="3">
    <source>
        <dbReference type="ARBA" id="ARBA00022692"/>
    </source>
</evidence>
<gene>
    <name evidence="8" type="ORF">Rsub_05892</name>
</gene>
<dbReference type="EMBL" id="BDRX01000038">
    <property type="protein sequence ID" value="GBF93161.1"/>
    <property type="molecule type" value="Genomic_DNA"/>
</dbReference>
<evidence type="ECO:0000313" key="8">
    <source>
        <dbReference type="EMBL" id="GBF93161.1"/>
    </source>
</evidence>
<dbReference type="Pfam" id="PF04884">
    <property type="entry name" value="UVB_sens_prot"/>
    <property type="match status" value="1"/>
</dbReference>
<sequence length="523" mass="51315">MPGPASPRSPRSPRALGGGAAAFLTEYDADGRAAARLRLADALAPAGGAGRAGAAAGTGGARGARGTRGALAAAFLPGGYPGSVTPDYPEFITWHAAQGLSSYIRGVLSTHAVLRGAATALGAVFQFFIRDVFGMAGGIVFATHGDFTAYAKQWRLFADVANDVAMAIDLASPLVPALFLPLACLASLARAMVGTAAGATHAALTQHFGGGRGGAAAAAADLTAKADSRERAVSITGSILGMALAHALADNAAAAWLIFAALSALHVWANVRAMRCLVLTTLNVPRLELLLGAFLGTGRAPAPAAVGAEESLLAPPFRALADAALRRRGRRVVFGARPAEVLRCAAASAAAAGGGGAGGGGAAAAARLLSSQAAAAAGEYCVALDGRGRVLVAVAHGADARARLKAYVHALYLARHAGGGGGGGGGGGETAAAAAEAAPGGARGRRRRAPAAGGGGDEAGGGGGGGAAGAKGGGPHAALLAEAERWVHGPRGFDALLAEAARAGWDGPERASLPRPAWTGKWV</sequence>
<keyword evidence="3" id="KW-0812">Transmembrane</keyword>
<protein>
    <recommendedName>
        <fullName evidence="7">Protein root UVB sensitive/RUS domain-containing protein</fullName>
    </recommendedName>
</protein>
<reference evidence="8 9" key="1">
    <citation type="journal article" date="2018" name="Sci. Rep.">
        <title>Raphidocelis subcapitata (=Pseudokirchneriella subcapitata) provides an insight into genome evolution and environmental adaptations in the Sphaeropleales.</title>
        <authorList>
            <person name="Suzuki S."/>
            <person name="Yamaguchi H."/>
            <person name="Nakajima N."/>
            <person name="Kawachi M."/>
        </authorList>
    </citation>
    <scope>NUCLEOTIDE SEQUENCE [LARGE SCALE GENOMIC DNA]</scope>
    <source>
        <strain evidence="8 9">NIES-35</strain>
    </source>
</reference>
<dbReference type="InterPro" id="IPR054549">
    <property type="entry name" value="UVB_sens_RUS_dom"/>
</dbReference>
<evidence type="ECO:0000313" key="9">
    <source>
        <dbReference type="Proteomes" id="UP000247498"/>
    </source>
</evidence>
<evidence type="ECO:0000256" key="1">
    <source>
        <dbReference type="ARBA" id="ARBA00004370"/>
    </source>
</evidence>
<keyword evidence="4" id="KW-1133">Transmembrane helix</keyword>
<dbReference type="InParanoid" id="A0A2V0NZU8"/>
<organism evidence="8 9">
    <name type="scientific">Raphidocelis subcapitata</name>
    <dbReference type="NCBI Taxonomy" id="307507"/>
    <lineage>
        <taxon>Eukaryota</taxon>
        <taxon>Viridiplantae</taxon>
        <taxon>Chlorophyta</taxon>
        <taxon>core chlorophytes</taxon>
        <taxon>Chlorophyceae</taxon>
        <taxon>CS clade</taxon>
        <taxon>Sphaeropleales</taxon>
        <taxon>Selenastraceae</taxon>
        <taxon>Raphidocelis</taxon>
    </lineage>
</organism>
<name>A0A2V0NZU8_9CHLO</name>
<evidence type="ECO:0000256" key="5">
    <source>
        <dbReference type="ARBA" id="ARBA00023136"/>
    </source>
</evidence>
<feature type="domain" description="Protein root UVB sensitive/RUS" evidence="7">
    <location>
        <begin position="67"/>
        <end position="296"/>
    </location>
</feature>
<dbReference type="FunCoup" id="A0A2V0NZU8">
    <property type="interactions" value="1189"/>
</dbReference>
<evidence type="ECO:0000256" key="6">
    <source>
        <dbReference type="SAM" id="MobiDB-lite"/>
    </source>
</evidence>
<dbReference type="InterPro" id="IPR006968">
    <property type="entry name" value="RUS_fam"/>
</dbReference>
<dbReference type="AlphaFoldDB" id="A0A2V0NZU8"/>
<comment type="caution">
    <text evidence="8">The sequence shown here is derived from an EMBL/GenBank/DDBJ whole genome shotgun (WGS) entry which is preliminary data.</text>
</comment>